<dbReference type="SUPFAM" id="SSF53067">
    <property type="entry name" value="Actin-like ATPase domain"/>
    <property type="match status" value="2"/>
</dbReference>
<reference evidence="4" key="1">
    <citation type="submission" date="2021-01" db="EMBL/GenBank/DDBJ databases">
        <authorList>
            <person name="Corre E."/>
            <person name="Pelletier E."/>
            <person name="Niang G."/>
            <person name="Scheremetjew M."/>
            <person name="Finn R."/>
            <person name="Kale V."/>
            <person name="Holt S."/>
            <person name="Cochrane G."/>
            <person name="Meng A."/>
            <person name="Brown T."/>
            <person name="Cohen L."/>
        </authorList>
    </citation>
    <scope>NUCLEOTIDE SEQUENCE</scope>
    <source>
        <strain evidence="4">CCMP1374</strain>
    </source>
</reference>
<proteinExistence type="predicted"/>
<dbReference type="GO" id="GO:0140662">
    <property type="term" value="F:ATP-dependent protein folding chaperone"/>
    <property type="evidence" value="ECO:0007669"/>
    <property type="project" value="InterPro"/>
</dbReference>
<dbReference type="InterPro" id="IPR043129">
    <property type="entry name" value="ATPase_NBD"/>
</dbReference>
<dbReference type="AlphaFoldDB" id="A0A7S0NFU7"/>
<dbReference type="EMBL" id="HBEP01036346">
    <property type="protein sequence ID" value="CAD8510901.1"/>
    <property type="molecule type" value="Transcribed_RNA"/>
</dbReference>
<feature type="region of interest" description="Disordered" evidence="3">
    <location>
        <begin position="405"/>
        <end position="429"/>
    </location>
</feature>
<sequence length="858" mass="91925">MSCIGIDVGYDTAVVAIARRGGIDVLANEVSKRTTACMVGFTDKERKHGEAALSGITSNIKNTVTGLKAVIGKKYHSEEIQNEITKVAYNMTESLGNVTIPVSLKGEENVMTPEKCMSMMLKTMAKIAEADQSAPVHDCVLAVPAYFTQAERHAMLDAAKIVGLNVLRLMHDTTAAALSYGIYKTDLPADKATNVVFLDMGASDTTVSIVSFVKGKLTVLSTACDRRLGGRDFNELLVDHFRNEWLEKHKIDAYTNAKAMFRLRTAADKQKKVLSANAQAPIAVECFMDDIDVKGVMEREQFGAMCEPLFEKLQKVIQRAFDGCGLPMEEIASVEVSGGSVRIPAVQEMLAKFFGRECSKTLNFDECVAKGSALQCAMLSPAFKVRDFSVNDVSMYPIALSWTSSSGTAEGGGEGMEVEGDAAEADASAPKTGSNTVVFAKFNTVPNTKMLTFYRKDTFTLTAAYSDEAMSDQPSGFPQRINEYVISNIPPGPLGDDGTPGPAKIKVKLRLDIHGCLELESAVAIEEELVDEDPPPAPEVVKVPPPAADATPAADGEAAPAADAAEEVKPEGEAAEAAPAPPAEPEAPVEPPKKKKKIKRIALKVEAKQIGMSSKEMMDAQEAEANMAHSDRLVQETSDAMNELESYVYAMRDAISTRYSKFATEEEASSISAKLTSSEDWLYDEGADATKTVYVAKLDELKADVASIIAREREADDRPEAFKALEVALAKYVAFAESTDEEYAHVEKEQKDKVSSECAAANMWLAELQAKIEGMAPTVDPPFKAAEVTAKVATLSSTCEPILRTPKPLPKVEPAPEPAADAPAADGEAPAADGEAAADAPAADGEAPKPTPDNMDVD</sequence>
<feature type="compositionally biased region" description="Low complexity" evidence="3">
    <location>
        <begin position="548"/>
        <end position="563"/>
    </location>
</feature>
<dbReference type="FunFam" id="3.90.640.10:FF:000004">
    <property type="entry name" value="Heat shock 70 kDa protein 4"/>
    <property type="match status" value="1"/>
</dbReference>
<dbReference type="Gene3D" id="3.90.640.10">
    <property type="entry name" value="Actin, Chain A, domain 4"/>
    <property type="match status" value="1"/>
</dbReference>
<feature type="region of interest" description="Disordered" evidence="3">
    <location>
        <begin position="532"/>
        <end position="598"/>
    </location>
</feature>
<dbReference type="Gene3D" id="3.30.420.40">
    <property type="match status" value="2"/>
</dbReference>
<evidence type="ECO:0000256" key="3">
    <source>
        <dbReference type="SAM" id="MobiDB-lite"/>
    </source>
</evidence>
<dbReference type="SUPFAM" id="SSF100934">
    <property type="entry name" value="Heat shock protein 70kD (HSP70), C-terminal subdomain"/>
    <property type="match status" value="2"/>
</dbReference>
<dbReference type="FunFam" id="3.30.420.40:FF:000171">
    <property type="entry name" value="Heat shock 70 kDa protein 4"/>
    <property type="match status" value="2"/>
</dbReference>
<name>A0A7S0NFU7_9EUKA</name>
<dbReference type="Pfam" id="PF00012">
    <property type="entry name" value="HSP70"/>
    <property type="match status" value="2"/>
</dbReference>
<gene>
    <name evidence="4" type="ORF">PANT1444_LOCUS20574</name>
</gene>
<feature type="compositionally biased region" description="Low complexity" evidence="3">
    <location>
        <begin position="818"/>
        <end position="845"/>
    </location>
</feature>
<dbReference type="GO" id="GO:0005634">
    <property type="term" value="C:nucleus"/>
    <property type="evidence" value="ECO:0007669"/>
    <property type="project" value="TreeGrafter"/>
</dbReference>
<dbReference type="Gene3D" id="1.20.1270.10">
    <property type="match status" value="1"/>
</dbReference>
<dbReference type="InterPro" id="IPR029047">
    <property type="entry name" value="HSP70_peptide-bd_sf"/>
</dbReference>
<evidence type="ECO:0000256" key="1">
    <source>
        <dbReference type="ARBA" id="ARBA00022741"/>
    </source>
</evidence>
<keyword evidence="1" id="KW-0547">Nucleotide-binding</keyword>
<dbReference type="InterPro" id="IPR029048">
    <property type="entry name" value="HSP70_C_sf"/>
</dbReference>
<dbReference type="GO" id="GO:0005829">
    <property type="term" value="C:cytosol"/>
    <property type="evidence" value="ECO:0007669"/>
    <property type="project" value="TreeGrafter"/>
</dbReference>
<keyword evidence="2" id="KW-0067">ATP-binding</keyword>
<dbReference type="Gene3D" id="2.60.34.10">
    <property type="entry name" value="Substrate Binding Domain Of DNAk, Chain A, domain 1"/>
    <property type="match status" value="1"/>
</dbReference>
<protein>
    <recommendedName>
        <fullName evidence="5">Heat shock protein 70</fullName>
    </recommendedName>
</protein>
<dbReference type="PRINTS" id="PR00301">
    <property type="entry name" value="HEATSHOCK70"/>
</dbReference>
<dbReference type="Gene3D" id="3.30.30.30">
    <property type="match status" value="1"/>
</dbReference>
<dbReference type="InterPro" id="IPR013126">
    <property type="entry name" value="Hsp_70_fam"/>
</dbReference>
<accession>A0A7S0NFU7</accession>
<evidence type="ECO:0000313" key="4">
    <source>
        <dbReference type="EMBL" id="CAD8510901.1"/>
    </source>
</evidence>
<dbReference type="PANTHER" id="PTHR45639">
    <property type="entry name" value="HSC70CB, ISOFORM G-RELATED"/>
    <property type="match status" value="1"/>
</dbReference>
<dbReference type="SUPFAM" id="SSF100920">
    <property type="entry name" value="Heat shock protein 70kD (HSP70), peptide-binding domain"/>
    <property type="match status" value="1"/>
</dbReference>
<feature type="compositionally biased region" description="Pro residues" evidence="3">
    <location>
        <begin position="807"/>
        <end position="817"/>
    </location>
</feature>
<dbReference type="GO" id="GO:0005524">
    <property type="term" value="F:ATP binding"/>
    <property type="evidence" value="ECO:0007669"/>
    <property type="project" value="UniProtKB-KW"/>
</dbReference>
<feature type="region of interest" description="Disordered" evidence="3">
    <location>
        <begin position="802"/>
        <end position="858"/>
    </location>
</feature>
<evidence type="ECO:0008006" key="5">
    <source>
        <dbReference type="Google" id="ProtNLM"/>
    </source>
</evidence>
<organism evidence="4">
    <name type="scientific">Phaeocystis antarctica</name>
    <dbReference type="NCBI Taxonomy" id="33657"/>
    <lineage>
        <taxon>Eukaryota</taxon>
        <taxon>Haptista</taxon>
        <taxon>Haptophyta</taxon>
        <taxon>Prymnesiophyceae</taxon>
        <taxon>Phaeocystales</taxon>
        <taxon>Phaeocystaceae</taxon>
        <taxon>Phaeocystis</taxon>
    </lineage>
</organism>
<dbReference type="PANTHER" id="PTHR45639:SF4">
    <property type="entry name" value="HSC70CB, ISOFORM G"/>
    <property type="match status" value="1"/>
</dbReference>
<evidence type="ECO:0000256" key="2">
    <source>
        <dbReference type="ARBA" id="ARBA00022840"/>
    </source>
</evidence>
<dbReference type="FunFam" id="1.20.1270.10:FF:000002">
    <property type="entry name" value="Heat shock 70 kDa protein 4"/>
    <property type="match status" value="1"/>
</dbReference>
<feature type="compositionally biased region" description="Pro residues" evidence="3">
    <location>
        <begin position="535"/>
        <end position="547"/>
    </location>
</feature>
<feature type="compositionally biased region" description="Pro residues" evidence="3">
    <location>
        <begin position="579"/>
        <end position="590"/>
    </location>
</feature>